<feature type="domain" description="Cadherin" evidence="1">
    <location>
        <begin position="5455"/>
        <end position="5527"/>
    </location>
</feature>
<dbReference type="Pfam" id="PF13585">
    <property type="entry name" value="CHU_C"/>
    <property type="match status" value="1"/>
</dbReference>
<feature type="domain" description="Cadherin" evidence="1">
    <location>
        <begin position="4645"/>
        <end position="4717"/>
    </location>
</feature>
<name>A0ABY8N5E0_9FLAO</name>
<feature type="domain" description="Cadherin" evidence="1">
    <location>
        <begin position="5095"/>
        <end position="5167"/>
    </location>
</feature>
<gene>
    <name evidence="2" type="ORF">MG292_09905</name>
</gene>
<reference evidence="2 3" key="1">
    <citation type="submission" date="2023-06" db="EMBL/GenBank/DDBJ databases">
        <title>Complete Genome Sequence of Flavobacterium keumense K3R-10.</title>
        <authorList>
            <person name="Jeong H."/>
            <person name="Jhang S.Y."/>
            <person name="Kim J.N."/>
        </authorList>
    </citation>
    <scope>NUCLEOTIDE SEQUENCE [LARGE SCALE GENOMIC DNA]</scope>
    <source>
        <strain evidence="2 3">K3R-10</strain>
    </source>
</reference>
<feature type="domain" description="Cadherin" evidence="1">
    <location>
        <begin position="6265"/>
        <end position="6337"/>
    </location>
</feature>
<dbReference type="InterPro" id="IPR028974">
    <property type="entry name" value="TSP_type-3_rpt"/>
</dbReference>
<protein>
    <submittedName>
        <fullName evidence="2">Ig domain-containing protein</fullName>
    </submittedName>
</protein>
<dbReference type="Gene3D" id="4.10.1080.10">
    <property type="entry name" value="TSP type-3 repeat"/>
    <property type="match status" value="1"/>
</dbReference>
<evidence type="ECO:0000259" key="1">
    <source>
        <dbReference type="SMART" id="SM00112"/>
    </source>
</evidence>
<keyword evidence="3" id="KW-1185">Reference proteome</keyword>
<dbReference type="NCBIfam" id="TIGR04131">
    <property type="entry name" value="Bac_Flav_CTERM"/>
    <property type="match status" value="1"/>
</dbReference>
<dbReference type="EMBL" id="CP092332">
    <property type="protein sequence ID" value="WGK94383.1"/>
    <property type="molecule type" value="Genomic_DNA"/>
</dbReference>
<dbReference type="Gene3D" id="2.60.40.10">
    <property type="entry name" value="Immunoglobulins"/>
    <property type="match status" value="60"/>
</dbReference>
<feature type="domain" description="Cadherin" evidence="1">
    <location>
        <begin position="3202"/>
        <end position="3277"/>
    </location>
</feature>
<feature type="domain" description="Cadherin" evidence="1">
    <location>
        <begin position="1916"/>
        <end position="1991"/>
    </location>
</feature>
<organism evidence="2 3">
    <name type="scientific">Flavobacterium keumense</name>
    <dbReference type="NCBI Taxonomy" id="1306518"/>
    <lineage>
        <taxon>Bacteria</taxon>
        <taxon>Pseudomonadati</taxon>
        <taxon>Bacteroidota</taxon>
        <taxon>Flavobacteriia</taxon>
        <taxon>Flavobacteriales</taxon>
        <taxon>Flavobacteriaceae</taxon>
        <taxon>Flavobacterium</taxon>
    </lineage>
</organism>
<evidence type="ECO:0000313" key="2">
    <source>
        <dbReference type="EMBL" id="WGK94383.1"/>
    </source>
</evidence>
<feature type="domain" description="Cadherin" evidence="1">
    <location>
        <begin position="6535"/>
        <end position="6607"/>
    </location>
</feature>
<sequence>MNYNTYNVLFSKNKSFLIVLFLLLSVFSYSQNTLGNLGLTSTTPARVAYSLRKLSSSYTGAAIQVRRSSDNVTQDIGFDASGNLNQQALLDFVGPSGNGYVSTLYDQSGNGINLSQTTLANQPVVVLAGNLIIKSGRPVLFYESGTFLRASTAASLVAVPNSVIAVSGNVSVDGSSTHSVFQSGELSNGLTLSLSPSGSLGGSKRGQASMPTNAFINADVLNSIVMTSPANATSTQIFLNGTQATITAGATSTPLTASGALAIGSFDGVGASSNSFTSEFVLFPNIISSTDRQTVEANQSTYFGLAPATLSYTSLNSFSVNNTISNLSPTITGGSATNYTISPALPLGLSINANNGIISGTPTTITASATYTVTATNGFGSKTANLTIEVKNVIPQFSYANRNLLTNTSATLTPTTNGFVGTYVISPNLPAGLNLNTSTGAISGTPIGSSTLTTYTVTATNAIGTRTASFDLSVSAVIGISYVQPRTYLKNSSVVNLVPTVVTSSTATFTINPSLPSGLSFNSSTGAITGTPSATQTPTSYTITGTNAQGSASTTVVLTVGEFALDNLGYSASDPKPKVAYSLRKLSSDYDGPAIKVRRSSDDFIMDIGFDASGNLNQTSLRDFVGSSDAYIVTWYDQSGNNKDATNLIPANQPRIASGGVIDVFNGKPVIKTTTSSQYLDFSIAISNSLLTTNFVAGNTLASGKLVSLSSSIGVDEVSSSGFVGLSIGGSLTSTRVYLSRASIDVNSDKQYSGTSIYDGSNSTIYANGIVGTSSAITNAFAISAGRLFGGLATQFGGFSGTSSEVIIFNSALNTSNRQTLENNQGAYYNLAPSISYTSPTAYTVNTAIANLIPVSANGNVNYTITPTLPTGLQLNSRTGVISGTPSTIEASKIYTILATNAFGTSSSTVTLTVNDVVPVISYSNFNFLLNTSATLSPTKNGFASASYIISPSLPSGLSLNSTTGIITGSPTELSNSTTYTVTATNSGGSGSTTFELAVKDKLSITYSQPSTYARNISVVNLVPTVVASSTPTFSINPSLPSGLSFSTSTGAITGTPTALLSSTTYSVTGVNLEGSYTATFTLTVGEFTLDKLGFSNSDPKAKVAYSLRKLVSDYSGAAILVRRSSDNATQDIGFDLSGNLNQTALTTFIGGSSGFVVTWYDQSGNGNNATNNTNANQPRIVNAGVLELFNNKPTITTTANSQFLDLSTTISTNSLVTNVVAAMQSGTSNSGRLISLAASSGASDFNSITSTFLGRNGALNAILSYRNSLANGSSTVLLNTLFTATSVYDGSNSTMYVNGVTGSVVSSTGSFGASRVRIFGHTANTTEGWTGSLSEVVIFDQAFTSTNRTSVNSSQSVYYSLPPSNLSYSGSTFTYTKGTAIAAIAAPTNSGGTPTSYSVSPALPAGLALNTVTGSITGIPTAITASASYTITATNIGGSTTASINITVNDVAPSALTYSGSVFLFGKGTAITAIAAPTNGGGTPTSYSVSPSLPAGLSLNTATGAITGTPTAVTASTSYTITAINTGGSATANINIEIGAIVLDKIGLNSSPVKASLAYSLRKLSSSYTGSAIKVRNSLNNTLDIGFVGDNLDEASLVSFVNLGNGNGYVDTWYDQSGYGNHLSNTTLSSQPQIAASGAVIKMNNRPSILSSVASFTRLDVSPVSPVTMNQVSIVGRSGTASSTYSAFMQQAGPLSYFRLNPSDNFEALANGATVISTSASEATSNLRIYSAVFPTGLLYSNGTQIASSSASTATGSSNNITLFNAPGGTFPLNGTISEFIAFPSTVSRTLLETNQGVYYSVTDLAPSALTYIGSPFTYTRNTAITPIAAPTNAGGPIVSYSVSPALPAGLSLNTATGAITGTPTAITASATYTITATNTGGSTTTTLSITVNDAAPTTLAYTGSPFTYTKGTAITAIAAPTNSGGTPTSYSVSPALPAGLSLNTATGAITGTPTAVTASATYTITATNTGGSTTATINITVKDIAPSALTYTGSPFTYTKGTAIAPIAAPTNGGGAVVSYSVSPALPAGLSLNTATGAITGTPSALATSASYTITATNTGGSTTATINITVNDVAPSTLVYTGSPFTYTKGTAITAIAAPTNGGGAVVSYSVSPALPAGLSLNTATGAITGTPSALATSASYTITATNTGGSTTASINITVNDVAPSTLVYTGSPFTYTKGTAIAPIAAPTNGGGTVVSYAVSPALPAGLSLNTATGAITGTPTAVTASATYTITATNTGGSTTTTLSITVNDAAPTTLAYTGSPFTYTKGTAITAIAAPTNGGGAVVSYSVSPALPAGLSLNTATGAITGTPTAVTASATYTITATNTGGSTTATINITVKDIAPSALTYTGSPFTYTKGTAITAIAAPTNGGGTVVSYAVSPALPAGLSLNTATGAITGTPTAVTASATYTITATNTGGSTTATINITVNDAAPTTLAYTGSPFTYTKGTAITAIAAPTNGGGTVVSYSVSPALPAGLSLNTATGAITGTPTAVTASATYTITATNTGGSTTATINITVNDAAPTTLAYTGSPFTYTKGTAITAIAAPTNSGGTPTSYAVSPALPAGLSLNTATGAITGTPTAVTASATYTITATNTGGSTTATINITVKDIAPSALTYTGSPFTYTKGTAITAIAAPTNGGGTVVSYSVSPALPAGLSLNTATGAITGTPSALATSASYTITATNTGGSTTATINITVNDIAPTTLAYTGSPFTYTKGTAITAIAAPTNGGGAVVSYSVSPALPAGLSLNTATGAITGTPTAVSASATYSITATNTGGSTTATISIAVNDIALDLAGLSSSTPSSAAYSLRKLSSTYNGPLVRITVGTNYYDVYPDNTASKSFSTSSPISAAYSTFNSTSTGINGGNTLSSIISGSISATVAIWYDQSGNSRDISQATTSNQPSIITNGSLITRAGKPVVYLPATVVTYLQNTSASIGLPASIINVAGLDNLTTSNLGMSHMGSGNGIGFRIGVGGNLIASKRNVANLTSNSFVTANSLNIVSLTQEASGVNSNLTRLFLNGSQSTIDSGETSAIENPSGRFTIGAFDNNGSLQTFASEGFISESIVFSQILSTVDKQTLEGNQGVFYSLSPSNLVYTGSPFTYTRNTAITPVAAPSSTGGTPTSYAVSPALPAGLSLNTATGAITGTPTAVSASATYSITATNGFGSTSASINITVNDVAPSTLVYTGSPFTYTKGTAIAPIAAPTNGGGAVVSYSVSPALPAGLSLNTATGAITGTPSALATSASYTITATNTGGSTTATINITVNDAAPTTLAYTGSPFTYTKGTAITAIAAPTNSGGTPTSYSVSPALPAGLSLNTATGAITGTPTAVTASATYTITATNTGGSTTATINITVKDIAPSALTYTGSPFTYTKGTAIAPIAAPTNGGGAVVSYSVSPALPAGLSLNTATGAITGTPTAVSASATYSITATNTGGSTTATINITVNDVAPSTLVYTGSPFTYTKGTAITAIAAPTNGGGAVVSYSVSPALPAGLSLNTATGAITGTPSALATSASYTITATNTGGSTTASINITVNDVAPSTLVYTGSPFTYTKGTAITAIAAPTNGGGTVVSYSVSPALPAGLSLNTATGAITGTPTAVTASATYTITATNTGGSTTATINITVNDAAPTTLAYTGSPFTYTKGTAITAIAAPTNSGGTPTSYAVSPALPAGLSLNTATGAITGTPTAVTASATYTITATNTGGSTTATINITVNDAAPTTLVYTGSPFTYTKGTAITAIAAPTNSGGTPTSYSVSPALPAGLSLNTATGAITGTPTAVTASATYTITATNTGGSTTATINITVNDAAPTTLAYTGSPFTYTKGTAITAIAAPTNSGGTPTSYSVSPALPAGLSLNTATGAITGTPSALATSASYTITATNTGGSTTASINITVNDVAPSTLVYTGSPFTYTKGTAITAIAAPTNSGGTPTSYSVSPALPAGLSLNTATGAITGTPTAVTASATYTITATNTGGSTTATINITVNDAAPTTLVYTGSPFTYTKGTAITAIAAPTNSGGTPTSYSVSPALLAGLSLNTATGAITGTPTAVTASATYTITATNTGGSTTATINITVNDAAPTTLAYTGSPFTYTKGTAITAIAAPTNGGGTVVSYSVSPALPAGLSLNTATGAITGTPTAVTASATYTITATNTGGSTTATINITVNDAAPTTLAYTGSPFTYTKGTAITAIAAPTNGGGTVVSYSVSPALPAGLSLNTATGAITGTPTAVTASATYTITATNTGGSTTATINITVNDAAPTTLVYTGSPFTYTKGTAIAPIAAPTNGGGTVVSYAVSPALPAGLSLNTATGAITGTPTAVTASATYTITATNTGGSTTATINITVNDAAPTTLVYTGSPFTYTKGTAIAPIAAPTNGGGTVVSYSVSPALPAGLSLNTATGAITGTPTAVTASATYTITATNTGGSTTATINITVNDAAPTTLVYTGSPFTYTKGTAITAIAAPTNSGGTPTSYSVSPALPAGLSLNTATGAITGTPTAVTASATYTITATNTGGSTTTTLSITVNDAAPTTLAYTGSPFTYTKGTAITAIAAPTNSGGTPTSYSVSPALPAGLSLNTATGAITGTPSALATSASYTITATNTGGSTTASINITVNDVAPSTLVYTGSPFTYTKGTAITAIAAPTNSGGTPTSYSVSPALPAGLSLNTATGAITGTPTAVTASATYTITATNTGGSTTATINITVNDAAPTTLVYTGSPFTYTKGTAITAIAAPTNSGGTPTSYSVSPALPAGLSLNTATGAITGTPTAVTASATYTITATNTGGSTTATINITVNDAAPTTLAYTGSPFTYTKGTAITAIAAPTNGGGTVVSYSVSPALPAGLSLNTATGAITGTPTAVTASATYTITATNTGGSTTATINITVNDAAPTTLAYTGSPFTYTKGTAITAIAAPTNGGGTVVSYSVSPALPAGLSLNTATGAITGTPTAVTASASYTITATNTGGSTTASINITVNDAAPTTLAYTGSPFTYTKGTAITAIAAPTNGGGTVVSYSVSPALPAGLSLNTATGAITGTPTAVTASASYTITATNTGGSTTASINITVNDAAPTTLAYTGSPFTYTKGTAITAIAAPTNGGGTVVSYSVSPALPAGLSLNTATGAITGTPTAVTASATYTITATNTGGSTTATINITVNDAAPTTLAYTGSPFTYTKGTAITAIAAPTNGGGTVVSYSVSPALPAGLSLNTATGAITGTPTAVTASATYTITATNTGGSTTATINITVNDAAPTTLVYTGSPFTYTKGTAITAIAAPTNGGGTVVSYSVSPALPAGLSLNTATGAITGTPTAVTASASYTITATNTGGSTTASINITVNDAAPTTLAYTGSPFTYTKGTAIAPIAAPTNGGGTVVSYSVSPALPAGLSLNTATGAITGTPTAVTASATYTITATNTGGSTTATINITVNDAAPTTLVYTGSPFTYTKGTAITAIAAPTNSGGTPTSYSVSPALPAGLSLNTATGAITGTPTAVTASATYTITATNTGGSTTATINITVNDAAPTTLVYTGSPFTYTKGTAITAIAAPTNGGGAVVSYSVSPALPAGLSLNTATGAITGTPTAVTASATYTITATNTGGSTTTTLSITVNDAAPTTLAYTGSPFTYTKGTAITAIAAPTNGGGAVVSYSVSPALPAGLSLNTATGAITGTPTAVTASATYTITATNTGGSTTATINITVNDIAPTTLAYTGSPFTYTKGTAIAPIAAPTNGGGTVVSYAVSPALPAGLSLNTATGAITGTPTAVTASATYTITATNTGGSTTTTLSITVNDAAPTTLAYTGSPFTYTKGTAITAIAAPTNGGGAVVSYSVSPALPAGLSLNTATGAITGTPTAVTASATYTITATNTGGSTTATINITVKDIAPSALTYTGSPFTYTKGTAITAIAAPTNGGGTVVSYAVSPALPAGLSLNTATGAITGTPTAVTASATYTITATNTGGSTTATINITVNDAAPTTLAYTGSPFTYTKGTAITAIAAPTNSGGTPTSYSVSPALPAGLSLNTATGAITGTPTAVTASASYTITATNTGGSTTASINITVNDAAPTTLAYTGSPFTYTKGTAITAIAAPTNGGGTVVSYSVSPALPAGLSLNTATGAITGTPTAVTASASYTITATNTGGSTTASINITVNDAAPTTLAYTGSPFTYTKGTAITAIAAPTNGGGTVVSYSVSPALPAGLSLNTATGAITGTPTAVTASATYTITATNTGGSTTATINITVNDAAPTTLAYTGSPFTYTKGTAITAIAAPTNGGGTVVSYSVSPALPAGLSLNTATGAITGTPTAVTASATYTITATNTGGSTTATINITVNDAAPTTLVYTGSPFTYTKGTAIAPIAAPTNGGGTVVSYAVSPALPAGLSLNTATGAITGTPTAVTASATYTITATNTGGSTTATINITVNDAAPTTLVYTGSPFTYTKGTAIAPIAAPTNGGGTVVSYSVSPALPAGLSLNTATGAITGTPTAVTASATYTITATNTGGSTTATINITVNDAAPTTLVYTGSPFTYTKGTAITAIAAPTNSGGTPTSYSVSPALPAGLSLNTATGAITGTPTAVTASATYTITATNTGGSTTATINITVNDAAPTTLVYTGSPFTYTKGTAITAIAAPTNSGGTPTSYSVSPALPAGLSLNTATGAITGTPTAVTASATYTITATNTGGSTTASINITVNRANSTITATGVTVFTYTGNPQGPSTSTVTGSTGAVTYVYSGTGTTSYGPSTIAPINAGTYEVVATVAADADYEGAISPTLAFTIGKANTTVAFTGTSFTYTGSIQAPTATITGSTGTVTYTYTGTGATSYGPSTTAPTNIGTYEVVVTVASDVNYNGVSSTAFAFVVINSTPAPSALTYTGSPFTYTKGTAITPIAAPTNVGGTPTSYSVSPALPAGLSLNTATGAITGTPTAVTASATYTITATNTGGSTTATLSITVNDIAPSALTYIGSPFTYTKGTAITPIAAPTNVGGTPTSYSVSPALPTGLSLNTATGAITGTPTEEVIATVYVVTATNTGGNAISNIKITVISDIDGDGVSDTKDNCPLIANPNQEDIDGDGKGDVCDLVEINPSQVFTPNGDGINDEWVIINIQNYPNSIVYVFDSNGKKVFEQVNYKNDWKAQLSVGSYYYQIDLDGDNVIDEQGWFYITK</sequence>
<feature type="domain" description="Cadherin" evidence="1">
    <location>
        <begin position="6085"/>
        <end position="6157"/>
    </location>
</feature>
<dbReference type="SUPFAM" id="SSF49313">
    <property type="entry name" value="Cadherin-like"/>
    <property type="match status" value="55"/>
</dbReference>
<dbReference type="SMART" id="SM00112">
    <property type="entry name" value="CA"/>
    <property type="match status" value="29"/>
</dbReference>
<feature type="domain" description="Cadherin" evidence="1">
    <location>
        <begin position="2096"/>
        <end position="2168"/>
    </location>
</feature>
<feature type="domain" description="Cadherin" evidence="1">
    <location>
        <begin position="5005"/>
        <end position="5077"/>
    </location>
</feature>
<feature type="domain" description="Cadherin" evidence="1">
    <location>
        <begin position="3745"/>
        <end position="3817"/>
    </location>
</feature>
<feature type="domain" description="Cadherin" evidence="1">
    <location>
        <begin position="3565"/>
        <end position="3637"/>
    </location>
</feature>
<feature type="domain" description="Cadherin" evidence="1">
    <location>
        <begin position="5185"/>
        <end position="5257"/>
    </location>
</feature>
<feature type="domain" description="Cadherin" evidence="1">
    <location>
        <begin position="3475"/>
        <end position="3547"/>
    </location>
</feature>
<feature type="domain" description="Cadherin" evidence="1">
    <location>
        <begin position="5275"/>
        <end position="5347"/>
    </location>
</feature>
<dbReference type="InterPro" id="IPR002126">
    <property type="entry name" value="Cadherin-like_dom"/>
</dbReference>
<dbReference type="CDD" id="cd11304">
    <property type="entry name" value="Cadherin_repeat"/>
    <property type="match status" value="2"/>
</dbReference>
<feature type="domain" description="Cadherin" evidence="1">
    <location>
        <begin position="2636"/>
        <end position="2708"/>
    </location>
</feature>
<dbReference type="InterPro" id="IPR026341">
    <property type="entry name" value="T9SS_type_B"/>
</dbReference>
<feature type="domain" description="Cadherin" evidence="1">
    <location>
        <begin position="3295"/>
        <end position="3370"/>
    </location>
</feature>
<dbReference type="Pfam" id="PF05345">
    <property type="entry name" value="He_PIG"/>
    <property type="match status" value="35"/>
</dbReference>
<feature type="domain" description="Cadherin" evidence="1">
    <location>
        <begin position="2276"/>
        <end position="2351"/>
    </location>
</feature>
<dbReference type="Proteomes" id="UP001232117">
    <property type="component" value="Chromosome"/>
</dbReference>
<dbReference type="InterPro" id="IPR013783">
    <property type="entry name" value="Ig-like_fold"/>
</dbReference>
<feature type="domain" description="Cadherin" evidence="1">
    <location>
        <begin position="5635"/>
        <end position="5707"/>
    </location>
</feature>
<feature type="domain" description="Cadherin" evidence="1">
    <location>
        <begin position="6175"/>
        <end position="6247"/>
    </location>
</feature>
<proteinExistence type="predicted"/>
<feature type="domain" description="Cadherin" evidence="1">
    <location>
        <begin position="4735"/>
        <end position="4807"/>
    </location>
</feature>
<dbReference type="SUPFAM" id="SSF103647">
    <property type="entry name" value="TSP type-3 repeat"/>
    <property type="match status" value="1"/>
</dbReference>
<dbReference type="InterPro" id="IPR015919">
    <property type="entry name" value="Cadherin-like_sf"/>
</dbReference>
<dbReference type="SUPFAM" id="SSF49899">
    <property type="entry name" value="Concanavalin A-like lectins/glucanases"/>
    <property type="match status" value="1"/>
</dbReference>
<feature type="domain" description="Cadherin" evidence="1">
    <location>
        <begin position="5545"/>
        <end position="5617"/>
    </location>
</feature>
<dbReference type="InterPro" id="IPR013320">
    <property type="entry name" value="ConA-like_dom_sf"/>
</dbReference>
<evidence type="ECO:0000313" key="3">
    <source>
        <dbReference type="Proteomes" id="UP001232117"/>
    </source>
</evidence>
<feature type="domain" description="Cadherin" evidence="1">
    <location>
        <begin position="2456"/>
        <end position="2528"/>
    </location>
</feature>
<feature type="domain" description="Cadherin" evidence="1">
    <location>
        <begin position="5815"/>
        <end position="5890"/>
    </location>
</feature>
<feature type="domain" description="Cadherin" evidence="1">
    <location>
        <begin position="4105"/>
        <end position="4177"/>
    </location>
</feature>
<feature type="domain" description="Cadherin" evidence="1">
    <location>
        <begin position="4195"/>
        <end position="4267"/>
    </location>
</feature>
<accession>A0ABY8N5E0</accession>
<dbReference type="Gene3D" id="2.60.120.200">
    <property type="match status" value="5"/>
</dbReference>
<dbReference type="RefSeq" id="WP_264532891.1">
    <property type="nucleotide sequence ID" value="NZ_CP092332.1"/>
</dbReference>
<feature type="domain" description="Cadherin" evidence="1">
    <location>
        <begin position="3925"/>
        <end position="3997"/>
    </location>
</feature>
<feature type="domain" description="Cadherin" evidence="1">
    <location>
        <begin position="4825"/>
        <end position="4897"/>
    </location>
</feature>
<feature type="domain" description="Cadherin" evidence="1">
    <location>
        <begin position="4915"/>
        <end position="4987"/>
    </location>
</feature>